<accession>A0A812WUE9</accession>
<keyword evidence="1" id="KW-0812">Transmembrane</keyword>
<dbReference type="OrthoDB" id="10323470at2759"/>
<evidence type="ECO:0000313" key="2">
    <source>
        <dbReference type="EMBL" id="CAE7698305.1"/>
    </source>
</evidence>
<evidence type="ECO:0000256" key="1">
    <source>
        <dbReference type="SAM" id="Phobius"/>
    </source>
</evidence>
<sequence>MLQFEAKLGSVSATADSSGNCGVSYSHDDGSVSISMDSKSEILASADAGLDLVESDGSAEVDMALGHGWHASVGVDLHHSTAAKATWSSDDGFGLTTKSLTKLKVSGHLSKEGGISVFSSPEDLAERGLVSGHVDLDAAGNVVSGDLQFDVAAIADLFNNSQDLSVEQLQVRWGEHLMEGRITVNGVDVSLKYQEFNVSGSTETSRVEYGEDGSICHYYGETEVREGTVEQISLGLGCHVPGTGAAASVKGEAAILSNNDYTSHKDTQSFDRCGNSTTETFTSEDTTDKSTQVFGAKVGGTTETIRKETTINTEKQDGTFISSTKKTTTEEEAHLKEHHNFFSDDVEILHESKLQVEELEYQLIQAGFALAILIMPAVAVYMADGKLSTEELLKIAFQTVAASAAMAAFSRAVGSQNAVMAVILLATILPDLAHGRTDEVKKRLEKLMFSVLMSAAANRGTQFVFGLTALAPFAPILGPAAGMCASSVADSFG</sequence>
<dbReference type="EMBL" id="CAJNIZ010044696">
    <property type="protein sequence ID" value="CAE7698305.1"/>
    <property type="molecule type" value="Genomic_DNA"/>
</dbReference>
<gene>
    <name evidence="2" type="ORF">SPIL2461_LOCUS19616</name>
</gene>
<dbReference type="AlphaFoldDB" id="A0A812WUE9"/>
<feature type="transmembrane region" description="Helical" evidence="1">
    <location>
        <begin position="363"/>
        <end position="383"/>
    </location>
</feature>
<reference evidence="2" key="1">
    <citation type="submission" date="2021-02" db="EMBL/GenBank/DDBJ databases">
        <authorList>
            <person name="Dougan E. K."/>
            <person name="Rhodes N."/>
            <person name="Thang M."/>
            <person name="Chan C."/>
        </authorList>
    </citation>
    <scope>NUCLEOTIDE SEQUENCE</scope>
</reference>
<evidence type="ECO:0000313" key="3">
    <source>
        <dbReference type="Proteomes" id="UP000649617"/>
    </source>
</evidence>
<dbReference type="Proteomes" id="UP000649617">
    <property type="component" value="Unassembled WGS sequence"/>
</dbReference>
<organism evidence="2 3">
    <name type="scientific">Symbiodinium pilosum</name>
    <name type="common">Dinoflagellate</name>
    <dbReference type="NCBI Taxonomy" id="2952"/>
    <lineage>
        <taxon>Eukaryota</taxon>
        <taxon>Sar</taxon>
        <taxon>Alveolata</taxon>
        <taxon>Dinophyceae</taxon>
        <taxon>Suessiales</taxon>
        <taxon>Symbiodiniaceae</taxon>
        <taxon>Symbiodinium</taxon>
    </lineage>
</organism>
<keyword evidence="1" id="KW-0472">Membrane</keyword>
<proteinExistence type="predicted"/>
<keyword evidence="3" id="KW-1185">Reference proteome</keyword>
<comment type="caution">
    <text evidence="2">The sequence shown here is derived from an EMBL/GenBank/DDBJ whole genome shotgun (WGS) entry which is preliminary data.</text>
</comment>
<protein>
    <submittedName>
        <fullName evidence="2">Uncharacterized protein</fullName>
    </submittedName>
</protein>
<keyword evidence="1" id="KW-1133">Transmembrane helix</keyword>
<name>A0A812WUE9_SYMPI</name>